<evidence type="ECO:0000256" key="5">
    <source>
        <dbReference type="ARBA" id="ARBA00022801"/>
    </source>
</evidence>
<feature type="transmembrane region" description="Helical" evidence="8">
    <location>
        <begin position="407"/>
        <end position="426"/>
    </location>
</feature>
<keyword evidence="8" id="KW-0812">Transmembrane</keyword>
<comment type="similarity">
    <text evidence="2">Belongs to the 'GDSL' lipolytic enzyme family.</text>
</comment>
<dbReference type="RefSeq" id="XP_009757862.1">
    <property type="nucleotide sequence ID" value="XM_009759560.1"/>
</dbReference>
<gene>
    <name evidence="11" type="primary">LOC104210613</name>
</gene>
<dbReference type="InterPro" id="IPR051238">
    <property type="entry name" value="GDSL_esterase/lipase"/>
</dbReference>
<reference evidence="11" key="2">
    <citation type="submission" date="2025-08" db="UniProtKB">
        <authorList>
            <consortium name="RefSeq"/>
        </authorList>
    </citation>
    <scope>IDENTIFICATION</scope>
    <source>
        <tissue evidence="11">Leaf</tissue>
    </source>
</reference>
<dbReference type="Proteomes" id="UP000189701">
    <property type="component" value="Unplaced"/>
</dbReference>
<dbReference type="FunFam" id="3.40.50.1110:FF:000003">
    <property type="entry name" value="GDSL esterase/lipase APG"/>
    <property type="match status" value="2"/>
</dbReference>
<dbReference type="KEGG" id="nsy:104210613"/>
<proteinExistence type="inferred from homology"/>
<comment type="subcellular location">
    <subcellularLocation>
        <location evidence="1">Secreted</location>
    </subcellularLocation>
</comment>
<evidence type="ECO:0000256" key="6">
    <source>
        <dbReference type="ARBA" id="ARBA00022963"/>
    </source>
</evidence>
<feature type="signal peptide" evidence="9">
    <location>
        <begin position="1"/>
        <end position="19"/>
    </location>
</feature>
<dbReference type="InterPro" id="IPR035669">
    <property type="entry name" value="SGNH_plant_lipase-like"/>
</dbReference>
<evidence type="ECO:0000313" key="10">
    <source>
        <dbReference type="Proteomes" id="UP000189701"/>
    </source>
</evidence>
<keyword evidence="4 9" id="KW-0732">Signal</keyword>
<dbReference type="GO" id="GO:0016788">
    <property type="term" value="F:hydrolase activity, acting on ester bonds"/>
    <property type="evidence" value="ECO:0007669"/>
    <property type="project" value="InterPro"/>
</dbReference>
<evidence type="ECO:0000256" key="1">
    <source>
        <dbReference type="ARBA" id="ARBA00004613"/>
    </source>
</evidence>
<evidence type="ECO:0000256" key="3">
    <source>
        <dbReference type="ARBA" id="ARBA00022525"/>
    </source>
</evidence>
<dbReference type="Pfam" id="PF00657">
    <property type="entry name" value="Lipase_GDSL"/>
    <property type="match status" value="2"/>
</dbReference>
<dbReference type="SUPFAM" id="SSF52266">
    <property type="entry name" value="SGNH hydrolase"/>
    <property type="match status" value="2"/>
</dbReference>
<keyword evidence="6" id="KW-0442">Lipid degradation</keyword>
<dbReference type="GO" id="GO:0005576">
    <property type="term" value="C:extracellular region"/>
    <property type="evidence" value="ECO:0007669"/>
    <property type="project" value="UniProtKB-SubCell"/>
</dbReference>
<name>A0A1U7UNZ8_NICSY</name>
<dbReference type="AlphaFoldDB" id="A0A1U7UNZ8"/>
<protein>
    <submittedName>
        <fullName evidence="11">Uncharacterized protein LOC104210613</fullName>
    </submittedName>
</protein>
<keyword evidence="8" id="KW-0472">Membrane</keyword>
<feature type="transmembrane region" description="Helical" evidence="8">
    <location>
        <begin position="446"/>
        <end position="467"/>
    </location>
</feature>
<evidence type="ECO:0000256" key="7">
    <source>
        <dbReference type="ARBA" id="ARBA00023098"/>
    </source>
</evidence>
<keyword evidence="10" id="KW-1185">Reference proteome</keyword>
<evidence type="ECO:0000256" key="8">
    <source>
        <dbReference type="SAM" id="Phobius"/>
    </source>
</evidence>
<dbReference type="InterPro" id="IPR036514">
    <property type="entry name" value="SGNH_hydro_sf"/>
</dbReference>
<evidence type="ECO:0000256" key="2">
    <source>
        <dbReference type="ARBA" id="ARBA00008668"/>
    </source>
</evidence>
<dbReference type="GO" id="GO:0016042">
    <property type="term" value="P:lipid catabolic process"/>
    <property type="evidence" value="ECO:0007669"/>
    <property type="project" value="UniProtKB-KW"/>
</dbReference>
<dbReference type="CDD" id="cd01837">
    <property type="entry name" value="SGNH_plant_lipase_like"/>
    <property type="match status" value="2"/>
</dbReference>
<keyword evidence="5" id="KW-0378">Hydrolase</keyword>
<keyword evidence="3" id="KW-0964">Secreted</keyword>
<dbReference type="PANTHER" id="PTHR45650:SF87">
    <property type="entry name" value="ZINC FINGER PROTEIN"/>
    <property type="match status" value="1"/>
</dbReference>
<dbReference type="PANTHER" id="PTHR45650">
    <property type="entry name" value="GDSL-LIKE LIPASE/ACYLHYDROLASE-RELATED"/>
    <property type="match status" value="1"/>
</dbReference>
<keyword evidence="7" id="KW-0443">Lipid metabolism</keyword>
<keyword evidence="8" id="KW-1133">Transmembrane helix</keyword>
<dbReference type="InterPro" id="IPR001087">
    <property type="entry name" value="GDSL"/>
</dbReference>
<feature type="chain" id="PRO_5010582020" evidence="9">
    <location>
        <begin position="20"/>
        <end position="806"/>
    </location>
</feature>
<evidence type="ECO:0000256" key="4">
    <source>
        <dbReference type="ARBA" id="ARBA00022729"/>
    </source>
</evidence>
<reference evidence="10" key="1">
    <citation type="journal article" date="2013" name="Genome Biol.">
        <title>Reference genomes and transcriptomes of Nicotiana sylvestris and Nicotiana tomentosiformis.</title>
        <authorList>
            <person name="Sierro N."/>
            <person name="Battey J.N."/>
            <person name="Ouadi S."/>
            <person name="Bovet L."/>
            <person name="Goepfert S."/>
            <person name="Bakaher N."/>
            <person name="Peitsch M.C."/>
            <person name="Ivanov N.V."/>
        </authorList>
    </citation>
    <scope>NUCLEOTIDE SEQUENCE [LARGE SCALE GENOMIC DNA]</scope>
</reference>
<dbReference type="Gene3D" id="3.40.50.1110">
    <property type="entry name" value="SGNH hydrolase"/>
    <property type="match status" value="2"/>
</dbReference>
<evidence type="ECO:0000313" key="11">
    <source>
        <dbReference type="RefSeq" id="XP_009757862.1"/>
    </source>
</evidence>
<evidence type="ECO:0000256" key="9">
    <source>
        <dbReference type="SAM" id="SignalP"/>
    </source>
</evidence>
<sequence length="806" mass="89435">MACYITIITVFLVLKLVEGAPQVPCYFIFGDSLLDNGNNNDINTAARANYLPYGVDFPDGPTGRFTNGRNMADLLAEHLGFDNYIPPYAAGATGDEILQGVNYASGSAGIRNDTGNHLGYRIYLGRQLENHKVTISRIADLLGNTTSAKNHLNKCLFIVGIGSNDYINNFLMPDIYPTSHFYTPSQYATVLIEQYSQQLKDLYEDGARKITLFGLPQIGCIPDELKKHSTLLCVDSTNEAVQLFNKNLKALVDDLNTNLPDAQFIYINMYSISSAIALTLLNYPCCQVTKIMPEGQCIPGKAPCLIRSTHLFFDNFHPTEIANSIATHRAYNALLPSDAYPMDIRHLVTGNDLYYDQVWSLSDFKCHWFMVSIDFIDVLVTVGISLIKGKFESKNRVNALFIYKGLFPSYPLSIAISFGAGMIYLARFLIDDILFFVEIAQMASEMKIWFVLLTVLLVFINLSPLLVKGEQQVPCLFIMGDSLFDNGNNNNLFTTAKANYPPYGIDFPDGPTGRFTNGKNTADFIADLLGFDKYIEPFATVKGVEMFRGVNYASGAAGIRDESGIHLGDRISLNRQLRNHKETISHMSTLLENNKTLTKEYLSKCIYIVGMGNNDYINNYLMPQFYPSSLLYKPEKYATILAQQYEKQLKTLYSYGARKVAVFGLGSIGCIPAELDLYGTKDSPCVDSINSAVLKFVDKLKPMIDDFNSNLPNANFIYINVTSIAIGDPAAIGITNLADPCCEISSFIAKGQCSYGGSACNDRASHYFWDGFHPTEAPNKATAERAYTALLPTDAYPFDISHLALL</sequence>
<dbReference type="eggNOG" id="ENOG502SIA8">
    <property type="taxonomic scope" value="Eukaryota"/>
</dbReference>
<accession>A0A1U7UNZ8</accession>
<organism evidence="10 11">
    <name type="scientific">Nicotiana sylvestris</name>
    <name type="common">Wood tobacco</name>
    <name type="synonym">South American tobacco</name>
    <dbReference type="NCBI Taxonomy" id="4096"/>
    <lineage>
        <taxon>Eukaryota</taxon>
        <taxon>Viridiplantae</taxon>
        <taxon>Streptophyta</taxon>
        <taxon>Embryophyta</taxon>
        <taxon>Tracheophyta</taxon>
        <taxon>Spermatophyta</taxon>
        <taxon>Magnoliopsida</taxon>
        <taxon>eudicotyledons</taxon>
        <taxon>Gunneridae</taxon>
        <taxon>Pentapetalae</taxon>
        <taxon>asterids</taxon>
        <taxon>lamiids</taxon>
        <taxon>Solanales</taxon>
        <taxon>Solanaceae</taxon>
        <taxon>Nicotianoideae</taxon>
        <taxon>Nicotianeae</taxon>
        <taxon>Nicotiana</taxon>
    </lineage>
</organism>
<dbReference type="GeneID" id="104210613"/>